<evidence type="ECO:0000313" key="3">
    <source>
        <dbReference type="Proteomes" id="UP000075578"/>
    </source>
</evidence>
<feature type="transmembrane region" description="Helical" evidence="1">
    <location>
        <begin position="72"/>
        <end position="96"/>
    </location>
</feature>
<comment type="caution">
    <text evidence="2">The sequence shown here is derived from an EMBL/GenBank/DDBJ whole genome shotgun (WGS) entry which is preliminary data.</text>
</comment>
<evidence type="ECO:0000256" key="1">
    <source>
        <dbReference type="SAM" id="Phobius"/>
    </source>
</evidence>
<accession>A0A150IYS3</accession>
<dbReference type="EMBL" id="LNGD01000087">
    <property type="protein sequence ID" value="KYC50141.1"/>
    <property type="molecule type" value="Genomic_DNA"/>
</dbReference>
<dbReference type="AlphaFoldDB" id="A0A150IYS3"/>
<gene>
    <name evidence="2" type="ORF">AMQ74_01309</name>
</gene>
<reference evidence="2 3" key="1">
    <citation type="journal article" date="2016" name="ISME J.">
        <title>Chasing the elusive Euryarchaeota class WSA2: genomes reveal a uniquely fastidious methyl-reducing methanogen.</title>
        <authorList>
            <person name="Nobu M.K."/>
            <person name="Narihiro T."/>
            <person name="Kuroda K."/>
            <person name="Mei R."/>
            <person name="Liu W.T."/>
        </authorList>
    </citation>
    <scope>NUCLEOTIDE SEQUENCE [LARGE SCALE GENOMIC DNA]</scope>
    <source>
        <strain evidence="2">U1lsi0528_Bin089</strain>
    </source>
</reference>
<dbReference type="Proteomes" id="UP000075578">
    <property type="component" value="Unassembled WGS sequence"/>
</dbReference>
<feature type="transmembrane region" description="Helical" evidence="1">
    <location>
        <begin position="36"/>
        <end position="60"/>
    </location>
</feature>
<proteinExistence type="predicted"/>
<keyword evidence="1" id="KW-1133">Transmembrane helix</keyword>
<protein>
    <submittedName>
        <fullName evidence="2">Uncharacterized protein</fullName>
    </submittedName>
</protein>
<organism evidence="2 3">
    <name type="scientific">Candidatus Methanofastidiosum methylothiophilum</name>
    <dbReference type="NCBI Taxonomy" id="1705564"/>
    <lineage>
        <taxon>Archaea</taxon>
        <taxon>Methanobacteriati</taxon>
        <taxon>Methanobacteriota</taxon>
        <taxon>Stenosarchaea group</taxon>
        <taxon>Candidatus Methanofastidiosia</taxon>
        <taxon>Candidatus Methanofastidiosales</taxon>
        <taxon>Candidatus Methanofastidiosaceae</taxon>
        <taxon>Candidatus Methanofastidiosum</taxon>
    </lineage>
</organism>
<feature type="transmembrane region" description="Helical" evidence="1">
    <location>
        <begin position="103"/>
        <end position="123"/>
    </location>
</feature>
<keyword evidence="1" id="KW-0472">Membrane</keyword>
<name>A0A150IYS3_9EURY</name>
<evidence type="ECO:0000313" key="2">
    <source>
        <dbReference type="EMBL" id="KYC50141.1"/>
    </source>
</evidence>
<sequence>MASSWSRNACSWSGEVILISASVSVSLTSRAQSSKAIFASFIFFGMPSCTLSLSIINPWISLESSTLPPSFFSTLMSSVSTMYFPFSLTATCLTALRASGAKVSFAFSAPFPVIAVFAISRSISSSLIEIVSPISFNISSAFSAAIL</sequence>
<keyword evidence="1" id="KW-0812">Transmembrane</keyword>